<keyword evidence="10" id="KW-1185">Reference proteome</keyword>
<keyword evidence="7" id="KW-0813">Transport</keyword>
<feature type="compositionally biased region" description="Polar residues" evidence="8">
    <location>
        <begin position="1"/>
        <end position="13"/>
    </location>
</feature>
<name>A0A5J9U0U8_9POAL</name>
<organism evidence="9 10">
    <name type="scientific">Eragrostis curvula</name>
    <name type="common">weeping love grass</name>
    <dbReference type="NCBI Taxonomy" id="38414"/>
    <lineage>
        <taxon>Eukaryota</taxon>
        <taxon>Viridiplantae</taxon>
        <taxon>Streptophyta</taxon>
        <taxon>Embryophyta</taxon>
        <taxon>Tracheophyta</taxon>
        <taxon>Spermatophyta</taxon>
        <taxon>Magnoliopsida</taxon>
        <taxon>Liliopsida</taxon>
        <taxon>Poales</taxon>
        <taxon>Poaceae</taxon>
        <taxon>PACMAD clade</taxon>
        <taxon>Chloridoideae</taxon>
        <taxon>Eragrostideae</taxon>
        <taxon>Eragrostidinae</taxon>
        <taxon>Eragrostis</taxon>
    </lineage>
</organism>
<dbReference type="AlphaFoldDB" id="A0A5J9U0U8"/>
<evidence type="ECO:0000313" key="10">
    <source>
        <dbReference type="Proteomes" id="UP000324897"/>
    </source>
</evidence>
<evidence type="ECO:0000256" key="3">
    <source>
        <dbReference type="ARBA" id="ARBA00006483"/>
    </source>
</evidence>
<comment type="caution">
    <text evidence="9">The sequence shown here is derived from an EMBL/GenBank/DDBJ whole genome shotgun (WGS) entry which is preliminary data.</text>
</comment>
<evidence type="ECO:0000256" key="7">
    <source>
        <dbReference type="RuleBase" id="RU363107"/>
    </source>
</evidence>
<dbReference type="GO" id="GO:0016020">
    <property type="term" value="C:membrane"/>
    <property type="evidence" value="ECO:0007669"/>
    <property type="project" value="UniProtKB-SubCell"/>
</dbReference>
<comment type="function">
    <text evidence="1 7">May be involved in both secretory and endocytic intracellular trafficking in the endosomal/prevacuolar compartments.</text>
</comment>
<accession>A0A5J9U0U8</accession>
<dbReference type="EMBL" id="RWGY01000029">
    <property type="protein sequence ID" value="TVU17057.1"/>
    <property type="molecule type" value="Genomic_DNA"/>
</dbReference>
<keyword evidence="6 7" id="KW-0472">Membrane</keyword>
<evidence type="ECO:0000256" key="8">
    <source>
        <dbReference type="SAM" id="MobiDB-lite"/>
    </source>
</evidence>
<evidence type="ECO:0000256" key="5">
    <source>
        <dbReference type="ARBA" id="ARBA00022989"/>
    </source>
</evidence>
<protein>
    <recommendedName>
        <fullName evidence="7">PRA1 family protein</fullName>
    </recommendedName>
</protein>
<gene>
    <name evidence="9" type="ORF">EJB05_33068</name>
</gene>
<feature type="transmembrane region" description="Helical" evidence="7">
    <location>
        <begin position="183"/>
        <end position="200"/>
    </location>
</feature>
<dbReference type="GO" id="GO:0005783">
    <property type="term" value="C:endoplasmic reticulum"/>
    <property type="evidence" value="ECO:0007669"/>
    <property type="project" value="UniProtKB-ARBA"/>
</dbReference>
<feature type="non-terminal residue" evidence="9">
    <location>
        <position position="1"/>
    </location>
</feature>
<evidence type="ECO:0000256" key="1">
    <source>
        <dbReference type="ARBA" id="ARBA00002501"/>
    </source>
</evidence>
<dbReference type="Gramene" id="TVU17057">
    <property type="protein sequence ID" value="TVU17057"/>
    <property type="gene ID" value="EJB05_33068"/>
</dbReference>
<evidence type="ECO:0000313" key="9">
    <source>
        <dbReference type="EMBL" id="TVU17057.1"/>
    </source>
</evidence>
<dbReference type="PANTHER" id="PTHR19317:SF10">
    <property type="entry name" value="PRA1 FAMILY PROTEIN"/>
    <property type="match status" value="1"/>
</dbReference>
<dbReference type="Proteomes" id="UP000324897">
    <property type="component" value="Chromosome 7"/>
</dbReference>
<feature type="transmembrane region" description="Helical" evidence="7">
    <location>
        <begin position="156"/>
        <end position="177"/>
    </location>
</feature>
<comment type="similarity">
    <text evidence="3 7">Belongs to the PRA1 family.</text>
</comment>
<proteinExistence type="inferred from homology"/>
<dbReference type="InterPro" id="IPR004895">
    <property type="entry name" value="Prenylated_rab_accept_PRA1"/>
</dbReference>
<evidence type="ECO:0000256" key="2">
    <source>
        <dbReference type="ARBA" id="ARBA00004141"/>
    </source>
</evidence>
<dbReference type="GO" id="GO:0005794">
    <property type="term" value="C:Golgi apparatus"/>
    <property type="evidence" value="ECO:0007669"/>
    <property type="project" value="TreeGrafter"/>
</dbReference>
<feature type="region of interest" description="Disordered" evidence="8">
    <location>
        <begin position="1"/>
        <end position="37"/>
    </location>
</feature>
<dbReference type="PANTHER" id="PTHR19317">
    <property type="entry name" value="PRENYLATED RAB ACCEPTOR 1-RELATED"/>
    <property type="match status" value="1"/>
</dbReference>
<sequence>MFESKSSLLTPTCHSSSRRRHRRSSLPPSGHVQVRHHPKIGLRPAFRGALVPVRPHLRRPRALHDVDNAGHAPSLARAREPSRPLLPVGARRLLPPVALQPAVLLRQLRGRRPPRRLPLLALAARLPARLPRLCAAAWLVLFFLRGEPLVLCGRRAVGEGLVLAAPSALTLVALLIAGPVVNVLASLLVGLAVVLLHAVLHGDVVRWHALGLPVPPY</sequence>
<evidence type="ECO:0000256" key="4">
    <source>
        <dbReference type="ARBA" id="ARBA00022692"/>
    </source>
</evidence>
<keyword evidence="5 7" id="KW-1133">Transmembrane helix</keyword>
<dbReference type="Pfam" id="PF03208">
    <property type="entry name" value="PRA1"/>
    <property type="match status" value="1"/>
</dbReference>
<comment type="subcellular location">
    <subcellularLocation>
        <location evidence="2 7">Membrane</location>
        <topology evidence="2 7">Multi-pass membrane protein</topology>
    </subcellularLocation>
</comment>
<evidence type="ECO:0000256" key="6">
    <source>
        <dbReference type="ARBA" id="ARBA00023136"/>
    </source>
</evidence>
<reference evidence="9 10" key="1">
    <citation type="journal article" date="2019" name="Sci. Rep.">
        <title>A high-quality genome of Eragrostis curvula grass provides insights into Poaceae evolution and supports new strategies to enhance forage quality.</title>
        <authorList>
            <person name="Carballo J."/>
            <person name="Santos B.A.C.M."/>
            <person name="Zappacosta D."/>
            <person name="Garbus I."/>
            <person name="Selva J.P."/>
            <person name="Gallo C.A."/>
            <person name="Diaz A."/>
            <person name="Albertini E."/>
            <person name="Caccamo M."/>
            <person name="Echenique V."/>
        </authorList>
    </citation>
    <scope>NUCLEOTIDE SEQUENCE [LARGE SCALE GENOMIC DNA]</scope>
    <source>
        <strain evidence="10">cv. Victoria</strain>
        <tissue evidence="9">Leaf</tissue>
    </source>
</reference>
<keyword evidence="4 7" id="KW-0812">Transmembrane</keyword>
<dbReference type="GO" id="GO:0016192">
    <property type="term" value="P:vesicle-mediated transport"/>
    <property type="evidence" value="ECO:0007669"/>
    <property type="project" value="TreeGrafter"/>
</dbReference>